<accession>A0A2P2NV60</accession>
<organism evidence="1">
    <name type="scientific">Rhizophora mucronata</name>
    <name type="common">Asiatic mangrove</name>
    <dbReference type="NCBI Taxonomy" id="61149"/>
    <lineage>
        <taxon>Eukaryota</taxon>
        <taxon>Viridiplantae</taxon>
        <taxon>Streptophyta</taxon>
        <taxon>Embryophyta</taxon>
        <taxon>Tracheophyta</taxon>
        <taxon>Spermatophyta</taxon>
        <taxon>Magnoliopsida</taxon>
        <taxon>eudicotyledons</taxon>
        <taxon>Gunneridae</taxon>
        <taxon>Pentapetalae</taxon>
        <taxon>rosids</taxon>
        <taxon>fabids</taxon>
        <taxon>Malpighiales</taxon>
        <taxon>Rhizophoraceae</taxon>
        <taxon>Rhizophora</taxon>
    </lineage>
</organism>
<evidence type="ECO:0000313" key="1">
    <source>
        <dbReference type="EMBL" id="MBX46392.1"/>
    </source>
</evidence>
<proteinExistence type="predicted"/>
<protein>
    <submittedName>
        <fullName evidence="1">Uncharacterized protein</fullName>
    </submittedName>
</protein>
<name>A0A2P2NV60_RHIMU</name>
<dbReference type="AlphaFoldDB" id="A0A2P2NV60"/>
<sequence>MCTDKEIPHGQSHLDLLTDIYRGSRHTFDKGYIPSRNQPRYKKSP</sequence>
<reference evidence="1" key="1">
    <citation type="submission" date="2018-02" db="EMBL/GenBank/DDBJ databases">
        <title>Rhizophora mucronata_Transcriptome.</title>
        <authorList>
            <person name="Meera S.P."/>
            <person name="Sreeshan A."/>
            <person name="Augustine A."/>
        </authorList>
    </citation>
    <scope>NUCLEOTIDE SEQUENCE</scope>
    <source>
        <tissue evidence="1">Leaf</tissue>
    </source>
</reference>
<dbReference type="EMBL" id="GGEC01065908">
    <property type="protein sequence ID" value="MBX46392.1"/>
    <property type="molecule type" value="Transcribed_RNA"/>
</dbReference>